<evidence type="ECO:0000256" key="9">
    <source>
        <dbReference type="ARBA" id="ARBA00049893"/>
    </source>
</evidence>
<dbReference type="InterPro" id="IPR011324">
    <property type="entry name" value="Cytotoxic_necrot_fac-like_cat"/>
</dbReference>
<comment type="catalytic activity">
    <reaction evidence="9">
        <text>S-methyl-5'-thioadenosine + phosphate = 5-(methylsulfanyl)-alpha-D-ribose 1-phosphate + adenine</text>
        <dbReference type="Rhea" id="RHEA:11852"/>
        <dbReference type="ChEBI" id="CHEBI:16708"/>
        <dbReference type="ChEBI" id="CHEBI:17509"/>
        <dbReference type="ChEBI" id="CHEBI:43474"/>
        <dbReference type="ChEBI" id="CHEBI:58533"/>
        <dbReference type="EC" id="2.4.2.28"/>
    </reaction>
    <physiologicalReaction direction="left-to-right" evidence="9">
        <dbReference type="Rhea" id="RHEA:11853"/>
    </physiologicalReaction>
</comment>
<dbReference type="GO" id="GO:0017061">
    <property type="term" value="F:S-methyl-5-thioadenosine phosphorylase activity"/>
    <property type="evidence" value="ECO:0007669"/>
    <property type="project" value="UniProtKB-EC"/>
</dbReference>
<dbReference type="OrthoDB" id="4279at2"/>
<dbReference type="SUPFAM" id="SSF64438">
    <property type="entry name" value="CNF1/YfiH-like putative cysteine hydrolases"/>
    <property type="match status" value="1"/>
</dbReference>
<evidence type="ECO:0000256" key="5">
    <source>
        <dbReference type="ARBA" id="ARBA00022801"/>
    </source>
</evidence>
<accession>A0A1I5YWP0</accession>
<dbReference type="Gene3D" id="3.60.140.10">
    <property type="entry name" value="CNF1/YfiH-like putative cysteine hydrolases"/>
    <property type="match status" value="1"/>
</dbReference>
<comment type="catalytic activity">
    <reaction evidence="1">
        <text>inosine + phosphate = alpha-D-ribose 1-phosphate + hypoxanthine</text>
        <dbReference type="Rhea" id="RHEA:27646"/>
        <dbReference type="ChEBI" id="CHEBI:17368"/>
        <dbReference type="ChEBI" id="CHEBI:17596"/>
        <dbReference type="ChEBI" id="CHEBI:43474"/>
        <dbReference type="ChEBI" id="CHEBI:57720"/>
        <dbReference type="EC" id="2.4.2.1"/>
    </reaction>
    <physiologicalReaction direction="left-to-right" evidence="1">
        <dbReference type="Rhea" id="RHEA:27647"/>
    </physiologicalReaction>
</comment>
<dbReference type="Pfam" id="PF02578">
    <property type="entry name" value="Cu-oxidase_4"/>
    <property type="match status" value="1"/>
</dbReference>
<protein>
    <recommendedName>
        <fullName evidence="10">Purine nucleoside phosphorylase</fullName>
    </recommendedName>
</protein>
<sequence>MQNPLSYQIPKIFTNFQNLIAAQSTRLGGVSKEPYSSLNLGKSTADNPEHVLRNRELFFGGLGISSDRIVLSHQVHEDKVLVADRPGNFEGYDAIITNTKNLFPAVSVADCTPVLIYDSGKKAVASVHAGWRGTVKEIVMKTLQTMESHFGTTASDCFAFIGTCIDECSFEVGQEVADEFPEIFKRFDKNKQKYFVDLKAANKAQLMAFGIPESNIEISDLSTILHNDRFFSHRLEKGITGRMMAVIGLK</sequence>
<dbReference type="GO" id="GO:0016787">
    <property type="term" value="F:hydrolase activity"/>
    <property type="evidence" value="ECO:0007669"/>
    <property type="project" value="UniProtKB-KW"/>
</dbReference>
<keyword evidence="6" id="KW-0862">Zinc</keyword>
<evidence type="ECO:0000313" key="11">
    <source>
        <dbReference type="EMBL" id="SFQ48668.1"/>
    </source>
</evidence>
<evidence type="ECO:0000256" key="2">
    <source>
        <dbReference type="ARBA" id="ARBA00007353"/>
    </source>
</evidence>
<dbReference type="Proteomes" id="UP000199306">
    <property type="component" value="Unassembled WGS sequence"/>
</dbReference>
<dbReference type="InterPro" id="IPR038371">
    <property type="entry name" value="Cu_polyphenol_OxRdtase_sf"/>
</dbReference>
<dbReference type="PANTHER" id="PTHR30616:SF2">
    <property type="entry name" value="PURINE NUCLEOSIDE PHOSPHORYLASE LACC1"/>
    <property type="match status" value="1"/>
</dbReference>
<evidence type="ECO:0000256" key="10">
    <source>
        <dbReference type="RuleBase" id="RU361274"/>
    </source>
</evidence>
<evidence type="ECO:0000256" key="7">
    <source>
        <dbReference type="ARBA" id="ARBA00047989"/>
    </source>
</evidence>
<comment type="catalytic activity">
    <reaction evidence="8">
        <text>adenosine + phosphate = alpha-D-ribose 1-phosphate + adenine</text>
        <dbReference type="Rhea" id="RHEA:27642"/>
        <dbReference type="ChEBI" id="CHEBI:16335"/>
        <dbReference type="ChEBI" id="CHEBI:16708"/>
        <dbReference type="ChEBI" id="CHEBI:43474"/>
        <dbReference type="ChEBI" id="CHEBI:57720"/>
        <dbReference type="EC" id="2.4.2.1"/>
    </reaction>
    <physiologicalReaction direction="left-to-right" evidence="8">
        <dbReference type="Rhea" id="RHEA:27643"/>
    </physiologicalReaction>
</comment>
<dbReference type="NCBIfam" id="TIGR00726">
    <property type="entry name" value="peptidoglycan editing factor PgeF"/>
    <property type="match status" value="1"/>
</dbReference>
<proteinExistence type="inferred from homology"/>
<dbReference type="PANTHER" id="PTHR30616">
    <property type="entry name" value="UNCHARACTERIZED PROTEIN YFIH"/>
    <property type="match status" value="1"/>
</dbReference>
<evidence type="ECO:0000256" key="4">
    <source>
        <dbReference type="ARBA" id="ARBA00022723"/>
    </source>
</evidence>
<dbReference type="CDD" id="cd16833">
    <property type="entry name" value="YfiH"/>
    <property type="match status" value="1"/>
</dbReference>
<name>A0A1I5YWP0_9BACT</name>
<reference evidence="11 12" key="1">
    <citation type="submission" date="2016-10" db="EMBL/GenBank/DDBJ databases">
        <authorList>
            <person name="de Groot N.N."/>
        </authorList>
    </citation>
    <scope>NUCLEOTIDE SEQUENCE [LARGE SCALE GENOMIC DNA]</scope>
    <source>
        <strain evidence="12">E92,LMG 26720,CCM 7988</strain>
    </source>
</reference>
<keyword evidence="12" id="KW-1185">Reference proteome</keyword>
<evidence type="ECO:0000256" key="8">
    <source>
        <dbReference type="ARBA" id="ARBA00048968"/>
    </source>
</evidence>
<evidence type="ECO:0000313" key="12">
    <source>
        <dbReference type="Proteomes" id="UP000199306"/>
    </source>
</evidence>
<organism evidence="11 12">
    <name type="scientific">Pseudarcicella hirudinis</name>
    <dbReference type="NCBI Taxonomy" id="1079859"/>
    <lineage>
        <taxon>Bacteria</taxon>
        <taxon>Pseudomonadati</taxon>
        <taxon>Bacteroidota</taxon>
        <taxon>Cytophagia</taxon>
        <taxon>Cytophagales</taxon>
        <taxon>Flectobacillaceae</taxon>
        <taxon>Pseudarcicella</taxon>
    </lineage>
</organism>
<dbReference type="EMBL" id="FOXH01000022">
    <property type="protein sequence ID" value="SFQ48668.1"/>
    <property type="molecule type" value="Genomic_DNA"/>
</dbReference>
<dbReference type="STRING" id="1079859.SAMN04515674_12236"/>
<comment type="catalytic activity">
    <reaction evidence="7">
        <text>adenosine + H2O + H(+) = inosine + NH4(+)</text>
        <dbReference type="Rhea" id="RHEA:24408"/>
        <dbReference type="ChEBI" id="CHEBI:15377"/>
        <dbReference type="ChEBI" id="CHEBI:15378"/>
        <dbReference type="ChEBI" id="CHEBI:16335"/>
        <dbReference type="ChEBI" id="CHEBI:17596"/>
        <dbReference type="ChEBI" id="CHEBI:28938"/>
        <dbReference type="EC" id="3.5.4.4"/>
    </reaction>
    <physiologicalReaction direction="left-to-right" evidence="7">
        <dbReference type="Rhea" id="RHEA:24409"/>
    </physiologicalReaction>
</comment>
<keyword evidence="5" id="KW-0378">Hydrolase</keyword>
<evidence type="ECO:0000256" key="3">
    <source>
        <dbReference type="ARBA" id="ARBA00022679"/>
    </source>
</evidence>
<dbReference type="GO" id="GO:0005507">
    <property type="term" value="F:copper ion binding"/>
    <property type="evidence" value="ECO:0007669"/>
    <property type="project" value="TreeGrafter"/>
</dbReference>
<evidence type="ECO:0000256" key="1">
    <source>
        <dbReference type="ARBA" id="ARBA00000553"/>
    </source>
</evidence>
<evidence type="ECO:0000256" key="6">
    <source>
        <dbReference type="ARBA" id="ARBA00022833"/>
    </source>
</evidence>
<dbReference type="InterPro" id="IPR003730">
    <property type="entry name" value="Cu_polyphenol_OxRdtase"/>
</dbReference>
<comment type="similarity">
    <text evidence="2 10">Belongs to the purine nucleoside phosphorylase YfiH/LACC1 family.</text>
</comment>
<dbReference type="RefSeq" id="WP_092019736.1">
    <property type="nucleotide sequence ID" value="NZ_FOXH01000022.1"/>
</dbReference>
<dbReference type="AlphaFoldDB" id="A0A1I5YWP0"/>
<gene>
    <name evidence="11" type="ORF">SAMN04515674_12236</name>
</gene>
<keyword evidence="3" id="KW-0808">Transferase</keyword>
<keyword evidence="4" id="KW-0479">Metal-binding</keyword>